<reference evidence="8 9" key="1">
    <citation type="journal article" date="2014" name="Nat. Commun.">
        <title>Molecular traces of alternative social organization in a termite genome.</title>
        <authorList>
            <person name="Terrapon N."/>
            <person name="Li C."/>
            <person name="Robertson H.M."/>
            <person name="Ji L."/>
            <person name="Meng X."/>
            <person name="Booth W."/>
            <person name="Chen Z."/>
            <person name="Childers C.P."/>
            <person name="Glastad K.M."/>
            <person name="Gokhale K."/>
            <person name="Gowin J."/>
            <person name="Gronenberg W."/>
            <person name="Hermansen R.A."/>
            <person name="Hu H."/>
            <person name="Hunt B.G."/>
            <person name="Huylmans A.K."/>
            <person name="Khalil S.M."/>
            <person name="Mitchell R.D."/>
            <person name="Munoz-Torres M.C."/>
            <person name="Mustard J.A."/>
            <person name="Pan H."/>
            <person name="Reese J.T."/>
            <person name="Scharf M.E."/>
            <person name="Sun F."/>
            <person name="Vogel H."/>
            <person name="Xiao J."/>
            <person name="Yang W."/>
            <person name="Yang Z."/>
            <person name="Yang Z."/>
            <person name="Zhou J."/>
            <person name="Zhu J."/>
            <person name="Brent C.S."/>
            <person name="Elsik C.G."/>
            <person name="Goodisman M.A."/>
            <person name="Liberles D.A."/>
            <person name="Roe R.M."/>
            <person name="Vargo E.L."/>
            <person name="Vilcinskas A."/>
            <person name="Wang J."/>
            <person name="Bornberg-Bauer E."/>
            <person name="Korb J."/>
            <person name="Zhang G."/>
            <person name="Liebig J."/>
        </authorList>
    </citation>
    <scope>NUCLEOTIDE SEQUENCE [LARGE SCALE GENOMIC DNA]</scope>
    <source>
        <tissue evidence="8">Whole organism</tissue>
    </source>
</reference>
<feature type="transmembrane region" description="Helical" evidence="6">
    <location>
        <begin position="77"/>
        <end position="95"/>
    </location>
</feature>
<dbReference type="InterPro" id="IPR036259">
    <property type="entry name" value="MFS_trans_sf"/>
</dbReference>
<keyword evidence="5 6" id="KW-0472">Membrane</keyword>
<dbReference type="InParanoid" id="A0A067QXI7"/>
<accession>A0A067QXI7</accession>
<gene>
    <name evidence="8" type="ORF">L798_11845</name>
</gene>
<dbReference type="OMA" id="WGRFGDK"/>
<dbReference type="SUPFAM" id="SSF103473">
    <property type="entry name" value="MFS general substrate transporter"/>
    <property type="match status" value="1"/>
</dbReference>
<feature type="domain" description="Major facilitator superfamily (MFS) profile" evidence="7">
    <location>
        <begin position="11"/>
        <end position="411"/>
    </location>
</feature>
<dbReference type="InterPro" id="IPR020846">
    <property type="entry name" value="MFS_dom"/>
</dbReference>
<feature type="transmembrane region" description="Helical" evidence="6">
    <location>
        <begin position="101"/>
        <end position="130"/>
    </location>
</feature>
<evidence type="ECO:0000256" key="5">
    <source>
        <dbReference type="ARBA" id="ARBA00023136"/>
    </source>
</evidence>
<evidence type="ECO:0000313" key="9">
    <source>
        <dbReference type="Proteomes" id="UP000027135"/>
    </source>
</evidence>
<feature type="transmembrane region" description="Helical" evidence="6">
    <location>
        <begin position="216"/>
        <end position="240"/>
    </location>
</feature>
<feature type="transmembrane region" description="Helical" evidence="6">
    <location>
        <begin position="353"/>
        <end position="375"/>
    </location>
</feature>
<dbReference type="AlphaFoldDB" id="A0A067QXI7"/>
<keyword evidence="3 6" id="KW-0812">Transmembrane</keyword>
<feature type="transmembrane region" description="Helical" evidence="6">
    <location>
        <begin position="387"/>
        <end position="408"/>
    </location>
</feature>
<name>A0A067QXI7_ZOONE</name>
<evidence type="ECO:0000256" key="2">
    <source>
        <dbReference type="ARBA" id="ARBA00022448"/>
    </source>
</evidence>
<feature type="transmembrane region" description="Helical" evidence="6">
    <location>
        <begin position="284"/>
        <end position="305"/>
    </location>
</feature>
<feature type="transmembrane region" description="Helical" evidence="6">
    <location>
        <begin position="311"/>
        <end position="332"/>
    </location>
</feature>
<keyword evidence="2" id="KW-0813">Transport</keyword>
<dbReference type="PANTHER" id="PTHR23506:SF26">
    <property type="entry name" value="MFS-TYPE TRANSPORTER SLC18B1"/>
    <property type="match status" value="1"/>
</dbReference>
<feature type="transmembrane region" description="Helical" evidence="6">
    <location>
        <begin position="47"/>
        <end position="65"/>
    </location>
</feature>
<feature type="transmembrane region" description="Helical" evidence="6">
    <location>
        <begin position="252"/>
        <end position="272"/>
    </location>
</feature>
<dbReference type="GO" id="GO:0016020">
    <property type="term" value="C:membrane"/>
    <property type="evidence" value="ECO:0007669"/>
    <property type="project" value="UniProtKB-SubCell"/>
</dbReference>
<dbReference type="Pfam" id="PF07690">
    <property type="entry name" value="MFS_1"/>
    <property type="match status" value="1"/>
</dbReference>
<feature type="transmembrane region" description="Helical" evidence="6">
    <location>
        <begin position="142"/>
        <end position="164"/>
    </location>
</feature>
<organism evidence="8 9">
    <name type="scientific">Zootermopsis nevadensis</name>
    <name type="common">Dampwood termite</name>
    <dbReference type="NCBI Taxonomy" id="136037"/>
    <lineage>
        <taxon>Eukaryota</taxon>
        <taxon>Metazoa</taxon>
        <taxon>Ecdysozoa</taxon>
        <taxon>Arthropoda</taxon>
        <taxon>Hexapoda</taxon>
        <taxon>Insecta</taxon>
        <taxon>Pterygota</taxon>
        <taxon>Neoptera</taxon>
        <taxon>Polyneoptera</taxon>
        <taxon>Dictyoptera</taxon>
        <taxon>Blattodea</taxon>
        <taxon>Blattoidea</taxon>
        <taxon>Termitoidae</taxon>
        <taxon>Termopsidae</taxon>
        <taxon>Zootermopsis</taxon>
    </lineage>
</organism>
<dbReference type="InterPro" id="IPR050930">
    <property type="entry name" value="MFS_Vesicular_Transporter"/>
</dbReference>
<evidence type="ECO:0000256" key="6">
    <source>
        <dbReference type="SAM" id="Phobius"/>
    </source>
</evidence>
<evidence type="ECO:0000259" key="7">
    <source>
        <dbReference type="PROSITE" id="PS50850"/>
    </source>
</evidence>
<proteinExistence type="predicted"/>
<dbReference type="STRING" id="136037.A0A067QXI7"/>
<dbReference type="PROSITE" id="PS50850">
    <property type="entry name" value="MFS"/>
    <property type="match status" value="1"/>
</dbReference>
<feature type="transmembrane region" description="Helical" evidence="6">
    <location>
        <begin position="176"/>
        <end position="195"/>
    </location>
</feature>
<dbReference type="Proteomes" id="UP000027135">
    <property type="component" value="Unassembled WGS sequence"/>
</dbReference>
<evidence type="ECO:0000313" key="8">
    <source>
        <dbReference type="EMBL" id="KDR14105.1"/>
    </source>
</evidence>
<dbReference type="PANTHER" id="PTHR23506">
    <property type="entry name" value="GH10249P"/>
    <property type="match status" value="1"/>
</dbReference>
<dbReference type="EMBL" id="KK852901">
    <property type="protein sequence ID" value="KDR14105.1"/>
    <property type="molecule type" value="Genomic_DNA"/>
</dbReference>
<comment type="subcellular location">
    <subcellularLocation>
        <location evidence="1">Membrane</location>
        <topology evidence="1">Multi-pass membrane protein</topology>
    </subcellularLocation>
</comment>
<evidence type="ECO:0000256" key="1">
    <source>
        <dbReference type="ARBA" id="ARBA00004141"/>
    </source>
</evidence>
<dbReference type="InterPro" id="IPR011701">
    <property type="entry name" value="MFS"/>
</dbReference>
<keyword evidence="4 6" id="KW-1133">Transmembrane helix</keyword>
<protein>
    <submittedName>
        <fullName evidence="8">Putative MFS-type transporter</fullName>
    </submittedName>
</protein>
<keyword evidence="9" id="KW-1185">Reference proteome</keyword>
<sequence length="500" mass="53399">MKDFSKRQWLTLVVFSIADFCNAICVSLQAPFYPKEAERKGASATEYGLVFGIFELVVFIISPIYGQYLNRIGPKLLFNGGIFTTGVCAILFGLLDRVDGHYTFIVLSFLIRIVEALGNAAFLTASFAIIAKEFPENVATTFASLETFFGLGLIVGPTVGGALYQVSPVQTKSDNRVVMGSALFLAAIMTAFVLPDHGDAEEDAQQGSSLLQVLKIPGVLLAASSIIVTSMSIGFLQATLEPHLRQFELSPMVLGLMFVINGGTYALTAPCWGWLCDRKLNPKVATAVGCLLIIVGFSLVGPAPFIPTPTILWVSILGLVSHGLGIAAQLVASFTDALRTSILCGFPNNLETYGLISGLWTSTFALGAFVGPSIAGILYDSVGFRNGTMFVVLLNVIVGVLVVIFICCSRQRVPYKQVLPAEDLKVSMTTSGSHSSSNGHAGGSAIAIERPPGMNGIITCNSYKNRHGTWHRRESGAVLIGPYSTSYGSCESRGFLESVT</sequence>
<dbReference type="eggNOG" id="KOG3764">
    <property type="taxonomic scope" value="Eukaryota"/>
</dbReference>
<dbReference type="GO" id="GO:0022857">
    <property type="term" value="F:transmembrane transporter activity"/>
    <property type="evidence" value="ECO:0007669"/>
    <property type="project" value="InterPro"/>
</dbReference>
<dbReference type="Gene3D" id="1.20.1250.20">
    <property type="entry name" value="MFS general substrate transporter like domains"/>
    <property type="match status" value="2"/>
</dbReference>
<evidence type="ECO:0000256" key="4">
    <source>
        <dbReference type="ARBA" id="ARBA00022989"/>
    </source>
</evidence>
<evidence type="ECO:0000256" key="3">
    <source>
        <dbReference type="ARBA" id="ARBA00022692"/>
    </source>
</evidence>